<evidence type="ECO:0008006" key="6">
    <source>
        <dbReference type="Google" id="ProtNLM"/>
    </source>
</evidence>
<evidence type="ECO:0000256" key="2">
    <source>
        <dbReference type="ARBA" id="ARBA00023002"/>
    </source>
</evidence>
<gene>
    <name evidence="4" type="ORF">JKP88DRAFT_198915</name>
</gene>
<evidence type="ECO:0000313" key="4">
    <source>
        <dbReference type="EMBL" id="KAG5183799.1"/>
    </source>
</evidence>
<dbReference type="Gene3D" id="3.40.50.720">
    <property type="entry name" value="NAD(P)-binding Rossmann-like Domain"/>
    <property type="match status" value="1"/>
</dbReference>
<organism evidence="4 5">
    <name type="scientific">Tribonema minus</name>
    <dbReference type="NCBI Taxonomy" id="303371"/>
    <lineage>
        <taxon>Eukaryota</taxon>
        <taxon>Sar</taxon>
        <taxon>Stramenopiles</taxon>
        <taxon>Ochrophyta</taxon>
        <taxon>PX clade</taxon>
        <taxon>Xanthophyceae</taxon>
        <taxon>Tribonematales</taxon>
        <taxon>Tribonemataceae</taxon>
        <taxon>Tribonema</taxon>
    </lineage>
</organism>
<proteinExistence type="inferred from homology"/>
<dbReference type="PANTHER" id="PTHR24320">
    <property type="entry name" value="RETINOL DEHYDROGENASE"/>
    <property type="match status" value="1"/>
</dbReference>
<dbReference type="PRINTS" id="PR00081">
    <property type="entry name" value="GDHRDH"/>
</dbReference>
<dbReference type="Proteomes" id="UP000664859">
    <property type="component" value="Unassembled WGS sequence"/>
</dbReference>
<dbReference type="InterPro" id="IPR002347">
    <property type="entry name" value="SDR_fam"/>
</dbReference>
<name>A0A835Z5W3_9STRA</name>
<evidence type="ECO:0000313" key="5">
    <source>
        <dbReference type="Proteomes" id="UP000664859"/>
    </source>
</evidence>
<sequence>MASASAFNSLVHPAVFTLFDAPCAVLWSVVSRPLVAAGRLLGVLSTPMLPDVDLTDKVCIVTGSNTGIGKRTALHLARLGGTVILACRSQEKAAAARDEITAEVQAGGRVAKLELMSLDLADTHSVRSFVSDFKAKHDRLDVLVNNAGLNAGGRTKQGLGLVFASNFVGHFLLTKLLQDTITATPGARVVNLASLMHHYGRVDWERACWGNDDWKGFSSYQASKLAMVLFSQELRRRFRRAGGTATSFAVNPGAVRSDIWRFVPPPFKYVYDAVMRAGFLNVEQGAFTSVYAAAAPLDALGGPDGPLYWQPYLLPLGLAHPFEVAGPFVGATAAAPAVPPDHEREGARLWEECTRMVEAAEAAQGGGSGAAGAAAASAR</sequence>
<accession>A0A835Z5W3</accession>
<dbReference type="GO" id="GO:0016491">
    <property type="term" value="F:oxidoreductase activity"/>
    <property type="evidence" value="ECO:0007669"/>
    <property type="project" value="UniProtKB-KW"/>
</dbReference>
<reference evidence="4" key="1">
    <citation type="submission" date="2021-02" db="EMBL/GenBank/DDBJ databases">
        <title>First Annotated Genome of the Yellow-green Alga Tribonema minus.</title>
        <authorList>
            <person name="Mahan K.M."/>
        </authorList>
    </citation>
    <scope>NUCLEOTIDE SEQUENCE</scope>
    <source>
        <strain evidence="4">UTEX B ZZ1240</strain>
    </source>
</reference>
<dbReference type="OrthoDB" id="47007at2759"/>
<protein>
    <recommendedName>
        <fullName evidence="6">Retinol dehydrogenase 12</fullName>
    </recommendedName>
</protein>
<comment type="similarity">
    <text evidence="1 3">Belongs to the short-chain dehydrogenases/reductases (SDR) family.</text>
</comment>
<dbReference type="PRINTS" id="PR00080">
    <property type="entry name" value="SDRFAMILY"/>
</dbReference>
<keyword evidence="5" id="KW-1185">Reference proteome</keyword>
<dbReference type="Pfam" id="PF00106">
    <property type="entry name" value="adh_short"/>
    <property type="match status" value="1"/>
</dbReference>
<evidence type="ECO:0000256" key="1">
    <source>
        <dbReference type="ARBA" id="ARBA00006484"/>
    </source>
</evidence>
<comment type="caution">
    <text evidence="4">The sequence shown here is derived from an EMBL/GenBank/DDBJ whole genome shotgun (WGS) entry which is preliminary data.</text>
</comment>
<keyword evidence="2" id="KW-0560">Oxidoreductase</keyword>
<evidence type="ECO:0000256" key="3">
    <source>
        <dbReference type="RuleBase" id="RU000363"/>
    </source>
</evidence>
<dbReference type="InterPro" id="IPR036291">
    <property type="entry name" value="NAD(P)-bd_dom_sf"/>
</dbReference>
<dbReference type="PANTHER" id="PTHR24320:SF148">
    <property type="entry name" value="NAD(P)-BINDING ROSSMANN-FOLD SUPERFAMILY PROTEIN"/>
    <property type="match status" value="1"/>
</dbReference>
<dbReference type="EMBL" id="JAFCMP010000190">
    <property type="protein sequence ID" value="KAG5183799.1"/>
    <property type="molecule type" value="Genomic_DNA"/>
</dbReference>
<dbReference type="SUPFAM" id="SSF51735">
    <property type="entry name" value="NAD(P)-binding Rossmann-fold domains"/>
    <property type="match status" value="1"/>
</dbReference>
<dbReference type="AlphaFoldDB" id="A0A835Z5W3"/>